<accession>A0A368GM52</accession>
<name>A0A368GM52_ANCCA</name>
<proteinExistence type="predicted"/>
<dbReference type="EMBL" id="JOJR01000131">
    <property type="protein sequence ID" value="RCN44369.1"/>
    <property type="molecule type" value="Genomic_DNA"/>
</dbReference>
<evidence type="ECO:0000256" key="1">
    <source>
        <dbReference type="SAM" id="Phobius"/>
    </source>
</evidence>
<comment type="caution">
    <text evidence="2">The sequence shown here is derived from an EMBL/GenBank/DDBJ whole genome shotgun (WGS) entry which is preliminary data.</text>
</comment>
<sequence>MVFHPFGIGDPTRHFGLATQRTCTILCVLLTITQIVTYIFLPRILRYVLIAFAALVCCLVLGGIIRMHQTLLLLSLVFTTLLQVPTVLVISKTIIAESFRGEYDSIRCHVYFGEYECWLYNLCRCHFVFLFSRPSLQL</sequence>
<dbReference type="OrthoDB" id="10579597at2759"/>
<keyword evidence="1" id="KW-1133">Transmembrane helix</keyword>
<dbReference type="Proteomes" id="UP000252519">
    <property type="component" value="Unassembled WGS sequence"/>
</dbReference>
<reference evidence="2 3" key="1">
    <citation type="submission" date="2014-10" db="EMBL/GenBank/DDBJ databases">
        <title>Draft genome of the hookworm Ancylostoma caninum.</title>
        <authorList>
            <person name="Mitreva M."/>
        </authorList>
    </citation>
    <scope>NUCLEOTIDE SEQUENCE [LARGE SCALE GENOMIC DNA]</scope>
    <source>
        <strain evidence="2 3">Baltimore</strain>
    </source>
</reference>
<feature type="transmembrane region" description="Helical" evidence="1">
    <location>
        <begin position="18"/>
        <end position="40"/>
    </location>
</feature>
<keyword evidence="1" id="KW-0812">Transmembrane</keyword>
<dbReference type="AlphaFoldDB" id="A0A368GM52"/>
<gene>
    <name evidence="2" type="ORF">ANCCAN_09646</name>
</gene>
<keyword evidence="3" id="KW-1185">Reference proteome</keyword>
<keyword evidence="1" id="KW-0472">Membrane</keyword>
<feature type="transmembrane region" description="Helical" evidence="1">
    <location>
        <begin position="71"/>
        <end position="90"/>
    </location>
</feature>
<protein>
    <submittedName>
        <fullName evidence="2">Uncharacterized protein</fullName>
    </submittedName>
</protein>
<feature type="transmembrane region" description="Helical" evidence="1">
    <location>
        <begin position="47"/>
        <end position="65"/>
    </location>
</feature>
<organism evidence="2 3">
    <name type="scientific">Ancylostoma caninum</name>
    <name type="common">Dog hookworm</name>
    <dbReference type="NCBI Taxonomy" id="29170"/>
    <lineage>
        <taxon>Eukaryota</taxon>
        <taxon>Metazoa</taxon>
        <taxon>Ecdysozoa</taxon>
        <taxon>Nematoda</taxon>
        <taxon>Chromadorea</taxon>
        <taxon>Rhabditida</taxon>
        <taxon>Rhabditina</taxon>
        <taxon>Rhabditomorpha</taxon>
        <taxon>Strongyloidea</taxon>
        <taxon>Ancylostomatidae</taxon>
        <taxon>Ancylostomatinae</taxon>
        <taxon>Ancylostoma</taxon>
    </lineage>
</organism>
<evidence type="ECO:0000313" key="3">
    <source>
        <dbReference type="Proteomes" id="UP000252519"/>
    </source>
</evidence>
<evidence type="ECO:0000313" key="2">
    <source>
        <dbReference type="EMBL" id="RCN44369.1"/>
    </source>
</evidence>